<feature type="region of interest" description="Disordered" evidence="1">
    <location>
        <begin position="1"/>
        <end position="197"/>
    </location>
</feature>
<gene>
    <name evidence="2" type="ORF">BU14_0869s0002</name>
</gene>
<evidence type="ECO:0000313" key="2">
    <source>
        <dbReference type="EMBL" id="OSX70184.1"/>
    </source>
</evidence>
<feature type="compositionally biased region" description="Gly residues" evidence="1">
    <location>
        <begin position="31"/>
        <end position="47"/>
    </location>
</feature>
<reference evidence="2 3" key="1">
    <citation type="submission" date="2017-03" db="EMBL/GenBank/DDBJ databases">
        <title>WGS assembly of Porphyra umbilicalis.</title>
        <authorList>
            <person name="Brawley S.H."/>
            <person name="Blouin N.A."/>
            <person name="Ficko-Blean E."/>
            <person name="Wheeler G.L."/>
            <person name="Lohr M."/>
            <person name="Goodson H.V."/>
            <person name="Jenkins J.W."/>
            <person name="Blaby-Haas C.E."/>
            <person name="Helliwell K.E."/>
            <person name="Chan C."/>
            <person name="Marriage T."/>
            <person name="Bhattacharya D."/>
            <person name="Klein A.S."/>
            <person name="Badis Y."/>
            <person name="Brodie J."/>
            <person name="Cao Y."/>
            <person name="Collen J."/>
            <person name="Dittami S.M."/>
            <person name="Gachon C.M."/>
            <person name="Green B.R."/>
            <person name="Karpowicz S."/>
            <person name="Kim J.W."/>
            <person name="Kudahl U."/>
            <person name="Lin S."/>
            <person name="Michel G."/>
            <person name="Mittag M."/>
            <person name="Olson B.J."/>
            <person name="Pangilinan J."/>
            <person name="Peng Y."/>
            <person name="Qiu H."/>
            <person name="Shu S."/>
            <person name="Singer J.T."/>
            <person name="Smith A.G."/>
            <person name="Sprecher B.N."/>
            <person name="Wagner V."/>
            <person name="Wang W."/>
            <person name="Wang Z.-Y."/>
            <person name="Yan J."/>
            <person name="Yarish C."/>
            <person name="Zoeuner-Riek S."/>
            <person name="Zhuang Y."/>
            <person name="Zou Y."/>
            <person name="Lindquist E.A."/>
            <person name="Grimwood J."/>
            <person name="Barry K."/>
            <person name="Rokhsar D.S."/>
            <person name="Schmutz J."/>
            <person name="Stiller J.W."/>
            <person name="Grossman A.R."/>
            <person name="Prochnik S.E."/>
        </authorList>
    </citation>
    <scope>NUCLEOTIDE SEQUENCE [LARGE SCALE GENOMIC DNA]</scope>
    <source>
        <strain evidence="2">4086291</strain>
    </source>
</reference>
<feature type="compositionally biased region" description="Low complexity" evidence="1">
    <location>
        <begin position="143"/>
        <end position="154"/>
    </location>
</feature>
<feature type="region of interest" description="Disordered" evidence="1">
    <location>
        <begin position="384"/>
        <end position="455"/>
    </location>
</feature>
<keyword evidence="3" id="KW-1185">Reference proteome</keyword>
<dbReference type="EMBL" id="KV919297">
    <property type="protein sequence ID" value="OSX70184.1"/>
    <property type="molecule type" value="Genomic_DNA"/>
</dbReference>
<evidence type="ECO:0000256" key="1">
    <source>
        <dbReference type="SAM" id="MobiDB-lite"/>
    </source>
</evidence>
<feature type="non-terminal residue" evidence="2">
    <location>
        <position position="1"/>
    </location>
</feature>
<name>A0A1X6NNJ1_PORUM</name>
<feature type="compositionally biased region" description="Basic residues" evidence="1">
    <location>
        <begin position="174"/>
        <end position="193"/>
    </location>
</feature>
<sequence length="455" mass="44692">AAAPTPNWHLLLPRDHCHGRPVGAPADGRQHGGGTGGSPPFGDGGYGLPPATAGLSAPSGAVVAGRLGRPPLAVGRAGRGRVDGNVGVSGSPTGGDRPTDPRRPTVVEGAPPAAPAQGVGRTTPAPPPPPPPPPPPLPPSVPARPARPAGAAAASGGGRALRHGAPVPSPPRGSRARAFTRRLPRRPTRHRRPWWGAIGPPTAAAPLALATRAPAWRMAGVEARPTLPPLPVTLRMGARGGKTVLAPRWPPAPQRRHAPAPRGSGGGHASAAPPADRAGAPGGRSPSRPPHRGAPCVRTGAAAVARRRRHAHAVEALAAAAAHATPVGVAAPTAAVAPHAVAVGSATVTAFVAAVAAAAAAIAAAWPPPADTAAASNVAAAATAAPAPPGVPGACRPPPRAPVAATALRWGRRTARRSPPPPPPLAAVRPHDVGPQSPSAPPWAAAATASTAARQ</sequence>
<dbReference type="AlphaFoldDB" id="A0A1X6NNJ1"/>
<accession>A0A1X6NNJ1</accession>
<dbReference type="Proteomes" id="UP000218209">
    <property type="component" value="Unassembled WGS sequence"/>
</dbReference>
<feature type="compositionally biased region" description="Pro residues" evidence="1">
    <location>
        <begin position="124"/>
        <end position="142"/>
    </location>
</feature>
<proteinExistence type="predicted"/>
<feature type="compositionally biased region" description="Low complexity" evidence="1">
    <location>
        <begin position="442"/>
        <end position="455"/>
    </location>
</feature>
<evidence type="ECO:0000313" key="3">
    <source>
        <dbReference type="Proteomes" id="UP000218209"/>
    </source>
</evidence>
<feature type="compositionally biased region" description="Pro residues" evidence="1">
    <location>
        <begin position="386"/>
        <end position="401"/>
    </location>
</feature>
<organism evidence="2 3">
    <name type="scientific">Porphyra umbilicalis</name>
    <name type="common">Purple laver</name>
    <name type="synonym">Red alga</name>
    <dbReference type="NCBI Taxonomy" id="2786"/>
    <lineage>
        <taxon>Eukaryota</taxon>
        <taxon>Rhodophyta</taxon>
        <taxon>Bangiophyceae</taxon>
        <taxon>Bangiales</taxon>
        <taxon>Bangiaceae</taxon>
        <taxon>Porphyra</taxon>
    </lineage>
</organism>
<feature type="compositionally biased region" description="Low complexity" evidence="1">
    <location>
        <begin position="269"/>
        <end position="286"/>
    </location>
</feature>
<feature type="region of interest" description="Disordered" evidence="1">
    <location>
        <begin position="242"/>
        <end position="299"/>
    </location>
</feature>
<protein>
    <submittedName>
        <fullName evidence="2">Uncharacterized protein</fullName>
    </submittedName>
</protein>